<dbReference type="RefSeq" id="XP_003687928.1">
    <property type="nucleotide sequence ID" value="XM_003687880.1"/>
</dbReference>
<sequence length="130" mass="14679">MSYNGIGLKSAKGSSTSGHVQSSLAHNSRANNKNYLVRKQATALKKTVTPIKKKHISMLEHSKKRQALLETEHYKQSLIAHNKSTGKDPDMDEIEQKCKVYKQKLLDAHEPITYTSRIDRDQDASTKESK</sequence>
<evidence type="ECO:0008006" key="4">
    <source>
        <dbReference type="Google" id="ProtNLM"/>
    </source>
</evidence>
<reference evidence="2 3" key="1">
    <citation type="journal article" date="2011" name="Proc. Natl. Acad. Sci. U.S.A.">
        <title>Evolutionary erosion of yeast sex chromosomes by mating-type switching accidents.</title>
        <authorList>
            <person name="Gordon J.L."/>
            <person name="Armisen D."/>
            <person name="Proux-Wera E."/>
            <person name="Oheigeartaigh S.S."/>
            <person name="Byrne K.P."/>
            <person name="Wolfe K.H."/>
        </authorList>
    </citation>
    <scope>NUCLEOTIDE SEQUENCE [LARGE SCALE GENOMIC DNA]</scope>
    <source>
        <strain evidence="3">ATCC 24235 / CBS 4417 / NBRC 1672 / NRRL Y-8282 / UCD 70-5</strain>
    </source>
</reference>
<protein>
    <recommendedName>
        <fullName evidence="4">Pre-mRNA-splicing factor CWC21</fullName>
    </recommendedName>
</protein>
<evidence type="ECO:0000313" key="3">
    <source>
        <dbReference type="Proteomes" id="UP000005666"/>
    </source>
</evidence>
<feature type="compositionally biased region" description="Polar residues" evidence="1">
    <location>
        <begin position="12"/>
        <end position="34"/>
    </location>
</feature>
<proteinExistence type="predicted"/>
<dbReference type="GeneID" id="11531686"/>
<dbReference type="OrthoDB" id="10267305at2759"/>
<name>G8C016_TETPH</name>
<evidence type="ECO:0000256" key="1">
    <source>
        <dbReference type="SAM" id="MobiDB-lite"/>
    </source>
</evidence>
<evidence type="ECO:0000313" key="2">
    <source>
        <dbReference type="EMBL" id="CCE65494.1"/>
    </source>
</evidence>
<dbReference type="EMBL" id="HE612867">
    <property type="protein sequence ID" value="CCE65494.1"/>
    <property type="molecule type" value="Genomic_DNA"/>
</dbReference>
<dbReference type="Proteomes" id="UP000005666">
    <property type="component" value="Chromosome 12"/>
</dbReference>
<organism evidence="2 3">
    <name type="scientific">Tetrapisispora phaffii (strain ATCC 24235 / CBS 4417 / NBRC 1672 / NRRL Y-8282 / UCD 70-5)</name>
    <name type="common">Yeast</name>
    <name type="synonym">Fabospora phaffii</name>
    <dbReference type="NCBI Taxonomy" id="1071381"/>
    <lineage>
        <taxon>Eukaryota</taxon>
        <taxon>Fungi</taxon>
        <taxon>Dikarya</taxon>
        <taxon>Ascomycota</taxon>
        <taxon>Saccharomycotina</taxon>
        <taxon>Saccharomycetes</taxon>
        <taxon>Saccharomycetales</taxon>
        <taxon>Saccharomycetaceae</taxon>
        <taxon>Tetrapisispora</taxon>
    </lineage>
</organism>
<dbReference type="STRING" id="1071381.G8C016"/>
<dbReference type="HOGENOM" id="CLU_067891_3_1_1"/>
<dbReference type="eggNOG" id="KOG1869">
    <property type="taxonomic scope" value="Eukaryota"/>
</dbReference>
<dbReference type="AlphaFoldDB" id="G8C016"/>
<gene>
    <name evidence="2" type="primary">TPHA0L01390</name>
    <name evidence="2" type="ordered locus">TPHA_0L01390</name>
</gene>
<accession>G8C016</accession>
<dbReference type="KEGG" id="tpf:TPHA_0L01390"/>
<keyword evidence="3" id="KW-1185">Reference proteome</keyword>
<feature type="region of interest" description="Disordered" evidence="1">
    <location>
        <begin position="1"/>
        <end position="34"/>
    </location>
</feature>